<protein>
    <recommendedName>
        <fullName evidence="1">RCK N-terminal domain-containing protein</fullName>
    </recommendedName>
</protein>
<dbReference type="Pfam" id="PF02254">
    <property type="entry name" value="TrkA_N"/>
    <property type="match status" value="1"/>
</dbReference>
<dbReference type="EMBL" id="QNVI01000054">
    <property type="protein sequence ID" value="TDA38322.1"/>
    <property type="molecule type" value="Genomic_DNA"/>
</dbReference>
<evidence type="ECO:0000313" key="4">
    <source>
        <dbReference type="Proteomes" id="UP000316080"/>
    </source>
</evidence>
<dbReference type="Proteomes" id="UP000317265">
    <property type="component" value="Unassembled WGS sequence"/>
</dbReference>
<dbReference type="GO" id="GO:0006813">
    <property type="term" value="P:potassium ion transport"/>
    <property type="evidence" value="ECO:0007669"/>
    <property type="project" value="InterPro"/>
</dbReference>
<dbReference type="EMBL" id="RXIH01000013">
    <property type="protein sequence ID" value="RZN57033.1"/>
    <property type="molecule type" value="Genomic_DNA"/>
</dbReference>
<accession>A0A520KGF8</accession>
<reference evidence="2 4" key="2">
    <citation type="journal article" date="2019" name="Nat. Microbiol.">
        <title>Wide diversity of methane and short-chain alkane metabolisms in uncultured archaea.</title>
        <authorList>
            <person name="Borrel G."/>
            <person name="Adam P.S."/>
            <person name="McKay L.J."/>
            <person name="Chen L.X."/>
            <person name="Sierra-Garcia I.N."/>
            <person name="Sieber C.M."/>
            <person name="Letourneur Q."/>
            <person name="Ghozlane A."/>
            <person name="Andersen G.L."/>
            <person name="Li W.J."/>
            <person name="Hallam S.J."/>
            <person name="Muyzer G."/>
            <person name="de Oliveira V.M."/>
            <person name="Inskeep W.P."/>
            <person name="Banfield J.F."/>
            <person name="Gribaldo S."/>
        </authorList>
    </citation>
    <scope>NUCLEOTIDE SEQUENCE [LARGE SCALE GENOMIC DNA]</scope>
    <source>
        <strain evidence="2">Verst-YHS</strain>
    </source>
</reference>
<organism evidence="2 4">
    <name type="scientific">Thermoproteota archaeon</name>
    <dbReference type="NCBI Taxonomy" id="2056631"/>
    <lineage>
        <taxon>Archaea</taxon>
        <taxon>Thermoproteota</taxon>
    </lineage>
</organism>
<name>A0A520KGF8_9CREN</name>
<evidence type="ECO:0000313" key="2">
    <source>
        <dbReference type="EMBL" id="RZN57033.1"/>
    </source>
</evidence>
<evidence type="ECO:0000313" key="3">
    <source>
        <dbReference type="EMBL" id="TDA38322.1"/>
    </source>
</evidence>
<dbReference type="AlphaFoldDB" id="A0A520KGF8"/>
<dbReference type="Gene3D" id="3.40.50.720">
    <property type="entry name" value="NAD(P)-binding Rossmann-like Domain"/>
    <property type="match status" value="1"/>
</dbReference>
<dbReference type="InterPro" id="IPR003148">
    <property type="entry name" value="RCK_N"/>
</dbReference>
<sequence>MYNFVVIAGGGRFGVKAYNELSSLSKKIIIIDKDPNCIASKMKLELIIEDAPKYISELLEKNIIPDLIVPAIPGNLIAKIFLYHFSKQGLIVENDIENFNILLSKISEDIIIKADEKNTTVILSYAKDFLCPDNCIPKNICPITKKKIIPLYVYVNEALDENNLAKKIFISKIISNSIGAINGREIYEEIKELKNSLCIGTLCECHGIISFFKIRGKNNL</sequence>
<reference evidence="3 5" key="1">
    <citation type="journal article" date="2019" name="Nat. Microbiol.">
        <title>Expanding anaerobic alkane metabolism in the domain of Archaea.</title>
        <authorList>
            <person name="Wang Y."/>
            <person name="Wegener G."/>
            <person name="Hou J."/>
            <person name="Wang F."/>
            <person name="Xiao X."/>
        </authorList>
    </citation>
    <scope>NUCLEOTIDE SEQUENCE [LARGE SCALE GENOMIC DNA]</scope>
    <source>
        <strain evidence="3">WYZ-LMO11</strain>
    </source>
</reference>
<proteinExistence type="predicted"/>
<dbReference type="Proteomes" id="UP000316080">
    <property type="component" value="Unassembled WGS sequence"/>
</dbReference>
<feature type="domain" description="RCK N-terminal" evidence="1">
    <location>
        <begin position="5"/>
        <end position="40"/>
    </location>
</feature>
<evidence type="ECO:0000313" key="5">
    <source>
        <dbReference type="Proteomes" id="UP000317265"/>
    </source>
</evidence>
<comment type="caution">
    <text evidence="2">The sequence shown here is derived from an EMBL/GenBank/DDBJ whole genome shotgun (WGS) entry which is preliminary data.</text>
</comment>
<evidence type="ECO:0000259" key="1">
    <source>
        <dbReference type="Pfam" id="PF02254"/>
    </source>
</evidence>
<gene>
    <name evidence="3" type="ORF">DSO09_04750</name>
    <name evidence="2" type="ORF">EF809_01660</name>
</gene>